<dbReference type="InterPro" id="IPR015422">
    <property type="entry name" value="PyrdxlP-dep_Trfase_small"/>
</dbReference>
<dbReference type="EMBL" id="FORP01000003">
    <property type="protein sequence ID" value="SFJ17577.1"/>
    <property type="molecule type" value="Genomic_DNA"/>
</dbReference>
<dbReference type="GO" id="GO:0008483">
    <property type="term" value="F:transaminase activity"/>
    <property type="evidence" value="ECO:0007669"/>
    <property type="project" value="TreeGrafter"/>
</dbReference>
<dbReference type="InterPro" id="IPR015424">
    <property type="entry name" value="PyrdxlP-dep_Trfase"/>
</dbReference>
<protein>
    <submittedName>
        <fullName evidence="7">dTDP-4-amino-4,6-dideoxygalactose transaminase</fullName>
    </submittedName>
</protein>
<dbReference type="AlphaFoldDB" id="A0A1I3P8B3"/>
<reference evidence="7 8" key="1">
    <citation type="submission" date="2016-10" db="EMBL/GenBank/DDBJ databases">
        <authorList>
            <person name="de Groot N.N."/>
        </authorList>
    </citation>
    <scope>NUCLEOTIDE SEQUENCE [LARGE SCALE GENOMIC DNA]</scope>
    <source>
        <strain evidence="7 8">DSM 44468</strain>
    </source>
</reference>
<evidence type="ECO:0000256" key="5">
    <source>
        <dbReference type="PIRSR" id="PIRSR000390-2"/>
    </source>
</evidence>
<accession>A0A1I3P8B3</accession>
<dbReference type="OrthoDB" id="5342089at2"/>
<dbReference type="Gene3D" id="3.40.640.10">
    <property type="entry name" value="Type I PLP-dependent aspartate aminotransferase-like (Major domain)"/>
    <property type="match status" value="1"/>
</dbReference>
<dbReference type="InterPro" id="IPR015421">
    <property type="entry name" value="PyrdxlP-dep_Trfase_major"/>
</dbReference>
<keyword evidence="1 5" id="KW-0663">Pyridoxal phosphate</keyword>
<dbReference type="GO" id="GO:0017000">
    <property type="term" value="P:antibiotic biosynthetic process"/>
    <property type="evidence" value="ECO:0007669"/>
    <property type="project" value="UniProtKB-KW"/>
</dbReference>
<dbReference type="InterPro" id="IPR000653">
    <property type="entry name" value="DegT/StrS_aminotransferase"/>
</dbReference>
<evidence type="ECO:0000256" key="4">
    <source>
        <dbReference type="PIRSR" id="PIRSR000390-1"/>
    </source>
</evidence>
<evidence type="ECO:0000256" key="1">
    <source>
        <dbReference type="ARBA" id="ARBA00022898"/>
    </source>
</evidence>
<dbReference type="STRING" id="115433.SAMN05421835_103312"/>
<dbReference type="PANTHER" id="PTHR30244:SF36">
    <property type="entry name" value="3-OXO-GLUCOSE-6-PHOSPHATE:GLUTAMATE AMINOTRANSFERASE"/>
    <property type="match status" value="1"/>
</dbReference>
<proteinExistence type="inferred from homology"/>
<dbReference type="PANTHER" id="PTHR30244">
    <property type="entry name" value="TRANSAMINASE"/>
    <property type="match status" value="1"/>
</dbReference>
<feature type="active site" description="Proton acceptor" evidence="4">
    <location>
        <position position="187"/>
    </location>
</feature>
<dbReference type="RefSeq" id="WP_091505125.1">
    <property type="nucleotide sequence ID" value="NZ_CBDQZW010000080.1"/>
</dbReference>
<gene>
    <name evidence="7" type="ORF">SAMN05421835_103312</name>
</gene>
<organism evidence="7 8">
    <name type="scientific">Amycolatopsis sacchari</name>
    <dbReference type="NCBI Taxonomy" id="115433"/>
    <lineage>
        <taxon>Bacteria</taxon>
        <taxon>Bacillati</taxon>
        <taxon>Actinomycetota</taxon>
        <taxon>Actinomycetes</taxon>
        <taxon>Pseudonocardiales</taxon>
        <taxon>Pseudonocardiaceae</taxon>
        <taxon>Amycolatopsis</taxon>
    </lineage>
</organism>
<evidence type="ECO:0000313" key="7">
    <source>
        <dbReference type="EMBL" id="SFJ17577.1"/>
    </source>
</evidence>
<evidence type="ECO:0000313" key="8">
    <source>
        <dbReference type="Proteomes" id="UP000199025"/>
    </source>
</evidence>
<keyword evidence="2" id="KW-0045">Antibiotic biosynthesis</keyword>
<name>A0A1I3P8B3_9PSEU</name>
<dbReference type="SUPFAM" id="SSF53383">
    <property type="entry name" value="PLP-dependent transferases"/>
    <property type="match status" value="1"/>
</dbReference>
<keyword evidence="8" id="KW-1185">Reference proteome</keyword>
<sequence length="368" mass="38533">MTPIPLVDLAVQHRQVADEVAAGWAEVLATTAFVGGPAVSAFEAEFAAYVGAKHCIGVGNGTDALELALRAAGVGAGDECVLPANTFIATAEAVVRAGARPVLVDCDEDTGLLDVDAISGVLTDRTAAILPVHLYGQPAPVERILPLARAIGAVVVEDAAQAQGARRHGAGAGTLGDLAGTSFYPGKNLGAYGDGGAVLTGDAELAEQVRLLSAHGSPRKYEHEIVGFNSRLDTLQAVVLSAKLKRLEGWNEARRAAAARYDDLLAGLPQVTTPVVLPGNEPVWHLYVVRVPDRDRVLAHLRDHGIGAGVHYPTPVHRTEAFAWLGYAEGDFPVAEKVGGELLSLPLYAEITPEQQERVVGTLAEALR</sequence>
<dbReference type="Gene3D" id="3.90.1150.10">
    <property type="entry name" value="Aspartate Aminotransferase, domain 1"/>
    <property type="match status" value="1"/>
</dbReference>
<dbReference type="PIRSF" id="PIRSF000390">
    <property type="entry name" value="PLP_StrS"/>
    <property type="match status" value="1"/>
</dbReference>
<comment type="similarity">
    <text evidence="3 6">Belongs to the DegT/DnrJ/EryC1 family.</text>
</comment>
<dbReference type="Proteomes" id="UP000199025">
    <property type="component" value="Unassembled WGS sequence"/>
</dbReference>
<evidence type="ECO:0000256" key="2">
    <source>
        <dbReference type="ARBA" id="ARBA00023194"/>
    </source>
</evidence>
<dbReference type="GO" id="GO:0030170">
    <property type="term" value="F:pyridoxal phosphate binding"/>
    <property type="evidence" value="ECO:0007669"/>
    <property type="project" value="TreeGrafter"/>
</dbReference>
<dbReference type="Pfam" id="PF01041">
    <property type="entry name" value="DegT_DnrJ_EryC1"/>
    <property type="match status" value="1"/>
</dbReference>
<dbReference type="CDD" id="cd00616">
    <property type="entry name" value="AHBA_syn"/>
    <property type="match status" value="1"/>
</dbReference>
<evidence type="ECO:0000256" key="3">
    <source>
        <dbReference type="ARBA" id="ARBA00037999"/>
    </source>
</evidence>
<evidence type="ECO:0000256" key="6">
    <source>
        <dbReference type="RuleBase" id="RU004508"/>
    </source>
</evidence>
<feature type="modified residue" description="N6-(pyridoxal phosphate)lysine" evidence="5">
    <location>
        <position position="187"/>
    </location>
</feature>
<dbReference type="GO" id="GO:0000271">
    <property type="term" value="P:polysaccharide biosynthetic process"/>
    <property type="evidence" value="ECO:0007669"/>
    <property type="project" value="TreeGrafter"/>
</dbReference>